<sequence length="207" mass="22830">MSAPGLMLVRSHPLPNTTEGEYNDFYNNTFAPSVLRLSPATLALRYRLASPKPAEASYLALYTLPDASYLSSPGLAQMIETTKSAGTLGPGEDPSTKPAAAPTLAVTFMTPAEGVTDAELEEWYAESHEKMLKEAKGYRRTTRYVRRADQGEGPRFLALHEYACGIEEMPEERIAKVLGQRYVSEAKVWERSIWELIGALGDSAQRL</sequence>
<evidence type="ECO:0000313" key="2">
    <source>
        <dbReference type="Proteomes" id="UP000192596"/>
    </source>
</evidence>
<reference evidence="2" key="1">
    <citation type="submission" date="2017-03" db="EMBL/GenBank/DDBJ databases">
        <title>Genomes of endolithic fungi from Antarctica.</title>
        <authorList>
            <person name="Coleine C."/>
            <person name="Masonjones S."/>
            <person name="Stajich J.E."/>
        </authorList>
    </citation>
    <scope>NUCLEOTIDE SEQUENCE [LARGE SCALE GENOMIC DNA]</scope>
    <source>
        <strain evidence="2">CCFEE 5527</strain>
    </source>
</reference>
<name>A0A1V8TM03_9PEZI</name>
<keyword evidence="2" id="KW-1185">Reference proteome</keyword>
<protein>
    <recommendedName>
        <fullName evidence="3">EthD domain-containing protein</fullName>
    </recommendedName>
</protein>
<proteinExistence type="predicted"/>
<comment type="caution">
    <text evidence="1">The sequence shown here is derived from an EMBL/GenBank/DDBJ whole genome shotgun (WGS) entry which is preliminary data.</text>
</comment>
<evidence type="ECO:0008006" key="3">
    <source>
        <dbReference type="Google" id="ProtNLM"/>
    </source>
</evidence>
<gene>
    <name evidence="1" type="ORF">B0A48_02922</name>
</gene>
<dbReference type="Proteomes" id="UP000192596">
    <property type="component" value="Unassembled WGS sequence"/>
</dbReference>
<accession>A0A1V8TM03</accession>
<dbReference type="EMBL" id="NAJO01000005">
    <property type="protein sequence ID" value="OQO12281.1"/>
    <property type="molecule type" value="Genomic_DNA"/>
</dbReference>
<organism evidence="1 2">
    <name type="scientific">Cryoendolithus antarcticus</name>
    <dbReference type="NCBI Taxonomy" id="1507870"/>
    <lineage>
        <taxon>Eukaryota</taxon>
        <taxon>Fungi</taxon>
        <taxon>Dikarya</taxon>
        <taxon>Ascomycota</taxon>
        <taxon>Pezizomycotina</taxon>
        <taxon>Dothideomycetes</taxon>
        <taxon>Dothideomycetidae</taxon>
        <taxon>Cladosporiales</taxon>
        <taxon>Cladosporiaceae</taxon>
        <taxon>Cryoendolithus</taxon>
    </lineage>
</organism>
<evidence type="ECO:0000313" key="1">
    <source>
        <dbReference type="EMBL" id="OQO12281.1"/>
    </source>
</evidence>
<dbReference type="AlphaFoldDB" id="A0A1V8TM03"/>
<dbReference type="InParanoid" id="A0A1V8TM03"/>
<dbReference type="OrthoDB" id="2851338at2759"/>